<dbReference type="AlphaFoldDB" id="A0A7C9RIM8"/>
<sequence>MKPGIVITIVASALFIAVMWLVKQGAKAGAVEWGWPFFVLALTAIFAAAYWLDRKPKRPNS</sequence>
<protein>
    <submittedName>
        <fullName evidence="2">Uncharacterized protein</fullName>
    </submittedName>
</protein>
<organism evidence="2 3">
    <name type="scientific">Candidatus Afipia apatlaquensis</name>
    <dbReference type="NCBI Taxonomy" id="2712852"/>
    <lineage>
        <taxon>Bacteria</taxon>
        <taxon>Pseudomonadati</taxon>
        <taxon>Pseudomonadota</taxon>
        <taxon>Alphaproteobacteria</taxon>
        <taxon>Hyphomicrobiales</taxon>
        <taxon>Nitrobacteraceae</taxon>
        <taxon>Afipia</taxon>
    </lineage>
</organism>
<evidence type="ECO:0000313" key="2">
    <source>
        <dbReference type="EMBL" id="NGX98304.1"/>
    </source>
</evidence>
<keyword evidence="3" id="KW-1185">Reference proteome</keyword>
<feature type="transmembrane region" description="Helical" evidence="1">
    <location>
        <begin position="34"/>
        <end position="52"/>
    </location>
</feature>
<reference evidence="2" key="1">
    <citation type="submission" date="2020-02" db="EMBL/GenBank/DDBJ databases">
        <title>Draft genome sequence of Candidatus Afipia apatlaquensis IBT-C3, a potential strain for decolorization of textile dyes.</title>
        <authorList>
            <person name="Sanchez-Reyes A."/>
            <person name="Breton-Deval L."/>
            <person name="Mangelson H."/>
            <person name="Sanchez-Flores A."/>
        </authorList>
    </citation>
    <scope>NUCLEOTIDE SEQUENCE [LARGE SCALE GENOMIC DNA]</scope>
    <source>
        <strain evidence="2">IBT-C3</strain>
    </source>
</reference>
<evidence type="ECO:0000313" key="3">
    <source>
        <dbReference type="Proteomes" id="UP000480266"/>
    </source>
</evidence>
<comment type="caution">
    <text evidence="2">The sequence shown here is derived from an EMBL/GenBank/DDBJ whole genome shotgun (WGS) entry which is preliminary data.</text>
</comment>
<keyword evidence="1" id="KW-0812">Transmembrane</keyword>
<gene>
    <name evidence="2" type="ORF">G4V63_24785</name>
</gene>
<dbReference type="EMBL" id="JAAMRR010001258">
    <property type="protein sequence ID" value="NGX98304.1"/>
    <property type="molecule type" value="Genomic_DNA"/>
</dbReference>
<feature type="transmembrane region" description="Helical" evidence="1">
    <location>
        <begin position="5"/>
        <end position="22"/>
    </location>
</feature>
<name>A0A7C9RIM8_9BRAD</name>
<keyword evidence="1" id="KW-1133">Transmembrane helix</keyword>
<dbReference type="Proteomes" id="UP000480266">
    <property type="component" value="Unassembled WGS sequence"/>
</dbReference>
<keyword evidence="1" id="KW-0472">Membrane</keyword>
<evidence type="ECO:0000256" key="1">
    <source>
        <dbReference type="SAM" id="Phobius"/>
    </source>
</evidence>
<accession>A0A7C9RIM8</accession>
<proteinExistence type="predicted"/>